<dbReference type="SUPFAM" id="SSF54909">
    <property type="entry name" value="Dimeric alpha+beta barrel"/>
    <property type="match status" value="1"/>
</dbReference>
<dbReference type="AlphaFoldDB" id="A0A3D8RI22"/>
<sequence length="235" mass="26681">MSSPVQVLFIPIAADCRVHEAGSEDANTWNEKFLSPLRETEGVEEVFWSRQLDNDENIGVVVFWASRPHLQAWQTRFSSSMLQLNPLIKASYKSYTLLLPAFTTVSPATEKQDLHRVLSQNITKLFIWYFPHSTAPPTNELQTTVSLGLGEFVRRNFVVGEVEEKGDGSEQMNAFGAWREEEDEAFGEKGRSFSGFVGLQSEDDFRKMPPFEANFEKRKGMTMRTFEFAKHGLGG</sequence>
<dbReference type="EMBL" id="PDLN01000010">
    <property type="protein sequence ID" value="RDW73709.1"/>
    <property type="molecule type" value="Genomic_DNA"/>
</dbReference>
<gene>
    <name evidence="1" type="ORF">BP5796_07151</name>
</gene>
<accession>A0A3D8RI22</accession>
<keyword evidence="2" id="KW-1185">Reference proteome</keyword>
<proteinExistence type="predicted"/>
<protein>
    <recommendedName>
        <fullName evidence="3">ABM domain-containing protein</fullName>
    </recommendedName>
</protein>
<dbReference type="OrthoDB" id="10298840at2759"/>
<dbReference type="InterPro" id="IPR011008">
    <property type="entry name" value="Dimeric_a/b-barrel"/>
</dbReference>
<dbReference type="Proteomes" id="UP000256328">
    <property type="component" value="Unassembled WGS sequence"/>
</dbReference>
<organism evidence="1 2">
    <name type="scientific">Coleophoma crateriformis</name>
    <dbReference type="NCBI Taxonomy" id="565419"/>
    <lineage>
        <taxon>Eukaryota</taxon>
        <taxon>Fungi</taxon>
        <taxon>Dikarya</taxon>
        <taxon>Ascomycota</taxon>
        <taxon>Pezizomycotina</taxon>
        <taxon>Leotiomycetes</taxon>
        <taxon>Helotiales</taxon>
        <taxon>Dermateaceae</taxon>
        <taxon>Coleophoma</taxon>
    </lineage>
</organism>
<comment type="caution">
    <text evidence="1">The sequence shown here is derived from an EMBL/GenBank/DDBJ whole genome shotgun (WGS) entry which is preliminary data.</text>
</comment>
<reference evidence="1 2" key="1">
    <citation type="journal article" date="2018" name="IMA Fungus">
        <title>IMA Genome-F 9: Draft genome sequence of Annulohypoxylon stygium, Aspergillus mulundensis, Berkeleyomyces basicola (syn. Thielaviopsis basicola), Ceratocystis smalleyi, two Cercospora beticola strains, Coleophoma cylindrospora, Fusarium fracticaudum, Phialophora cf. hyalina, and Morchella septimelata.</title>
        <authorList>
            <person name="Wingfield B.D."/>
            <person name="Bills G.F."/>
            <person name="Dong Y."/>
            <person name="Huang W."/>
            <person name="Nel W.J."/>
            <person name="Swalarsk-Parry B.S."/>
            <person name="Vaghefi N."/>
            <person name="Wilken P.M."/>
            <person name="An Z."/>
            <person name="de Beer Z.W."/>
            <person name="De Vos L."/>
            <person name="Chen L."/>
            <person name="Duong T.A."/>
            <person name="Gao Y."/>
            <person name="Hammerbacher A."/>
            <person name="Kikkert J.R."/>
            <person name="Li Y."/>
            <person name="Li H."/>
            <person name="Li K."/>
            <person name="Li Q."/>
            <person name="Liu X."/>
            <person name="Ma X."/>
            <person name="Naidoo K."/>
            <person name="Pethybridge S.J."/>
            <person name="Sun J."/>
            <person name="Steenkamp E.T."/>
            <person name="van der Nest M.A."/>
            <person name="van Wyk S."/>
            <person name="Wingfield M.J."/>
            <person name="Xiong C."/>
            <person name="Yue Q."/>
            <person name="Zhang X."/>
        </authorList>
    </citation>
    <scope>NUCLEOTIDE SEQUENCE [LARGE SCALE GENOMIC DNA]</scope>
    <source>
        <strain evidence="1 2">BP5796</strain>
    </source>
</reference>
<evidence type="ECO:0008006" key="3">
    <source>
        <dbReference type="Google" id="ProtNLM"/>
    </source>
</evidence>
<name>A0A3D8RI22_9HELO</name>
<evidence type="ECO:0000313" key="1">
    <source>
        <dbReference type="EMBL" id="RDW73709.1"/>
    </source>
</evidence>
<evidence type="ECO:0000313" key="2">
    <source>
        <dbReference type="Proteomes" id="UP000256328"/>
    </source>
</evidence>